<dbReference type="Gene3D" id="2.30.30.140">
    <property type="match status" value="2"/>
</dbReference>
<dbReference type="PROSITE" id="PS50304">
    <property type="entry name" value="TUDOR"/>
    <property type="match status" value="1"/>
</dbReference>
<dbReference type="PANTHER" id="PTHR22948:SF76">
    <property type="entry name" value="FI20010P1-RELATED"/>
    <property type="match status" value="1"/>
</dbReference>
<dbReference type="InterPro" id="IPR002999">
    <property type="entry name" value="Tudor"/>
</dbReference>
<organism evidence="3 4">
    <name type="scientific">Drosophila lebanonensis</name>
    <name type="common">Fruit fly</name>
    <name type="synonym">Scaptodrosophila lebanonensis</name>
    <dbReference type="NCBI Taxonomy" id="7225"/>
    <lineage>
        <taxon>Eukaryota</taxon>
        <taxon>Metazoa</taxon>
        <taxon>Ecdysozoa</taxon>
        <taxon>Arthropoda</taxon>
        <taxon>Hexapoda</taxon>
        <taxon>Insecta</taxon>
        <taxon>Pterygota</taxon>
        <taxon>Neoptera</taxon>
        <taxon>Endopterygota</taxon>
        <taxon>Diptera</taxon>
        <taxon>Brachycera</taxon>
        <taxon>Muscomorpha</taxon>
        <taxon>Ephydroidea</taxon>
        <taxon>Drosophilidae</taxon>
        <taxon>Scaptodrosophila</taxon>
    </lineage>
</organism>
<dbReference type="SUPFAM" id="SSF63748">
    <property type="entry name" value="Tudor/PWWP/MBT"/>
    <property type="match status" value="2"/>
</dbReference>
<proteinExistence type="predicted"/>
<protein>
    <submittedName>
        <fullName evidence="4">Protein vreteno isoform X1</fullName>
    </submittedName>
</protein>
<evidence type="ECO:0000256" key="1">
    <source>
        <dbReference type="SAM" id="MobiDB-lite"/>
    </source>
</evidence>
<dbReference type="Proteomes" id="UP000504634">
    <property type="component" value="Unplaced"/>
</dbReference>
<dbReference type="SMART" id="SM00333">
    <property type="entry name" value="TUDOR"/>
    <property type="match status" value="2"/>
</dbReference>
<dbReference type="Pfam" id="PF00567">
    <property type="entry name" value="TUDOR"/>
    <property type="match status" value="2"/>
</dbReference>
<feature type="compositionally biased region" description="Low complexity" evidence="1">
    <location>
        <begin position="137"/>
        <end position="152"/>
    </location>
</feature>
<sequence length="695" mass="79991">MGEEIGFSSWDPLAEDFNNEELNKYESGPGGNLQAESISHTEGMTKRELKRIKYPYIVIKKNGKHINDFMLSNYIGSQLIYDMEFIPSKLLFFVYFHNITAFEEAFIKLQRFNFGLDFVVGRPPAEEPTTNQDVEQNEQPESTSNPESTETNTCSLTIAEDKQEHPPFFPVPLVVKKDYTAKNSQLAINDVNRRYLSVKFDFTLERHGAYVLKESIDEDCERQYRFGRVLTVAKTPPAMPSTESVLSDEELKALFGAMKCCDCELHTDNSCKYCGIPYCNAICFNAICDEHEKLCKNFAKLPELERVKNNMRCKIPKLQQLELPPSGSSVQITAFEQTNVVYIRSVDMHSSVAYIKILSTVMRKGKCAPKLKHLPQTGQIVIYKFDREIVRAMVLNVDDPQAIYLVCVDFGNIEITTLDSLYECSTDLAELPRYAIPVLLRGIPRRYMRPEVRNVLYQIHDTFSFVLKYNEREFDSNGGMQRVLLFEREMNLSLNRLMKTLLTPVEPSFDIPGLTEKFLNHVSLPTGKNKKLVIMSNFYCNIGLLYCTTLDFAYEITLMQRDMQVYGESEKAFTYFAPSRGELCIAKYYGKWYRGKCVNLVGNGYPSILFIDYGHITPIHINSIRRYPPQFDFPILTTEFDIVDQPNDLTDEMIARLKNHFLTGSIIEFDEVIFNEKQNNYSLRINDLFKILNGA</sequence>
<evidence type="ECO:0000313" key="3">
    <source>
        <dbReference type="Proteomes" id="UP000504634"/>
    </source>
</evidence>
<reference evidence="4" key="1">
    <citation type="submission" date="2025-08" db="UniProtKB">
        <authorList>
            <consortium name="RefSeq"/>
        </authorList>
    </citation>
    <scope>IDENTIFICATION</scope>
    <source>
        <strain evidence="4">11010-0011.00</strain>
        <tissue evidence="4">Whole body</tissue>
    </source>
</reference>
<name>A0A6J2T4W7_DROLE</name>
<dbReference type="AlphaFoldDB" id="A0A6J2T4W7"/>
<dbReference type="PANTHER" id="PTHR22948">
    <property type="entry name" value="TUDOR DOMAIN CONTAINING PROTEIN"/>
    <property type="match status" value="1"/>
</dbReference>
<gene>
    <name evidence="4" type="primary">LOC115620859</name>
</gene>
<keyword evidence="3" id="KW-1185">Reference proteome</keyword>
<feature type="domain" description="Tudor" evidence="2">
    <location>
        <begin position="577"/>
        <end position="634"/>
    </location>
</feature>
<dbReference type="InterPro" id="IPR050621">
    <property type="entry name" value="Tudor_domain_containing"/>
</dbReference>
<dbReference type="RefSeq" id="XP_030370178.1">
    <property type="nucleotide sequence ID" value="XM_030514318.1"/>
</dbReference>
<accession>A0A6J2T4W7</accession>
<evidence type="ECO:0000259" key="2">
    <source>
        <dbReference type="PROSITE" id="PS50304"/>
    </source>
</evidence>
<dbReference type="OrthoDB" id="10023235at2759"/>
<feature type="region of interest" description="Disordered" evidence="1">
    <location>
        <begin position="125"/>
        <end position="152"/>
    </location>
</feature>
<dbReference type="GeneID" id="115620859"/>
<evidence type="ECO:0000313" key="4">
    <source>
        <dbReference type="RefSeq" id="XP_030370178.1"/>
    </source>
</evidence>